<keyword evidence="17" id="KW-1185">Reference proteome</keyword>
<evidence type="ECO:0000313" key="16">
    <source>
        <dbReference type="EMBL" id="WDI33163.1"/>
    </source>
</evidence>
<accession>A0AAF0CH89</accession>
<dbReference type="InterPro" id="IPR005720">
    <property type="entry name" value="Dihydroorotate_DH_cat"/>
</dbReference>
<dbReference type="InterPro" id="IPR005719">
    <property type="entry name" value="Dihydroorotate_DH_2"/>
</dbReference>
<comment type="function">
    <text evidence="2">Catalyzes the conversion of dihydroorotate to orotate with quinone as electron acceptor.</text>
</comment>
<comment type="similarity">
    <text evidence="5">Belongs to the dihydroorotate dehydrogenase family. Type 2 subfamily.</text>
</comment>
<comment type="catalytic activity">
    <reaction evidence="13">
        <text>(S)-dihydroorotate + a quinone = orotate + a quinol</text>
        <dbReference type="Rhea" id="RHEA:30187"/>
        <dbReference type="ChEBI" id="CHEBI:24646"/>
        <dbReference type="ChEBI" id="CHEBI:30839"/>
        <dbReference type="ChEBI" id="CHEBI:30864"/>
        <dbReference type="ChEBI" id="CHEBI:132124"/>
        <dbReference type="EC" id="1.3.5.2"/>
    </reaction>
</comment>
<dbReference type="InterPro" id="IPR012135">
    <property type="entry name" value="Dihydroorotate_DH_1_2"/>
</dbReference>
<evidence type="ECO:0000256" key="1">
    <source>
        <dbReference type="ARBA" id="ARBA00001917"/>
    </source>
</evidence>
<dbReference type="GO" id="GO:0016020">
    <property type="term" value="C:membrane"/>
    <property type="evidence" value="ECO:0007669"/>
    <property type="project" value="UniProtKB-SubCell"/>
</dbReference>
<evidence type="ECO:0000259" key="15">
    <source>
        <dbReference type="Pfam" id="PF01180"/>
    </source>
</evidence>
<dbReference type="NCBIfam" id="TIGR01036">
    <property type="entry name" value="pyrD_sub2"/>
    <property type="match status" value="1"/>
</dbReference>
<dbReference type="CDD" id="cd04738">
    <property type="entry name" value="DHOD_2_like"/>
    <property type="match status" value="1"/>
</dbReference>
<protein>
    <recommendedName>
        <fullName evidence="7 14">Dihydroorotate dehydrogenase (quinone)</fullName>
        <ecNumber evidence="6 14">1.3.5.2</ecNumber>
    </recommendedName>
</protein>
<evidence type="ECO:0000256" key="6">
    <source>
        <dbReference type="ARBA" id="ARBA00012791"/>
    </source>
</evidence>
<comment type="subcellular location">
    <subcellularLocation>
        <location evidence="3">Membrane</location>
    </subcellularLocation>
</comment>
<evidence type="ECO:0000256" key="11">
    <source>
        <dbReference type="ARBA" id="ARBA00023002"/>
    </source>
</evidence>
<evidence type="ECO:0000313" key="17">
    <source>
        <dbReference type="Proteomes" id="UP001214043"/>
    </source>
</evidence>
<dbReference type="InterPro" id="IPR050074">
    <property type="entry name" value="DHO_dehydrogenase"/>
</dbReference>
<dbReference type="PROSITE" id="PS00911">
    <property type="entry name" value="DHODEHASE_1"/>
    <property type="match status" value="1"/>
</dbReference>
<comment type="cofactor">
    <cofactor evidence="1">
        <name>FMN</name>
        <dbReference type="ChEBI" id="CHEBI:58210"/>
    </cofactor>
</comment>
<evidence type="ECO:0000256" key="5">
    <source>
        <dbReference type="ARBA" id="ARBA00005359"/>
    </source>
</evidence>
<feature type="domain" description="Dihydroorotate dehydrogenase catalytic" evidence="15">
    <location>
        <begin position="46"/>
        <end position="335"/>
    </location>
</feature>
<evidence type="ECO:0000256" key="8">
    <source>
        <dbReference type="ARBA" id="ARBA00022630"/>
    </source>
</evidence>
<name>A0AAF0CH89_9PROT</name>
<sequence>MKPPMLLADIGSKAMGLFDGETAHRLTVRMLKAGFGPKAAPQDFLLPTQVAGIDFPNPLGLAAGFDKNGEAPNAVLDLGFGFVEIGAVTPRPQPGNDRPRVFRLRADAAVINRYGFNNDGLDAVAARLNLRERVGVVGANLGANKDSEDRTQDYVTGIKGLAGLVDFFTVNISSPNTPGLRALQDKASLRALMVRVLSTRDRHAPGIPVFLKIAPDLTDEDKADIASIANDIELDCLIVSNTTITRPDTLSSAAASETGGLSGAPLFAPSTALLREFYREIGTKVPLIGVGGVFTARDTYEKIISGASLVQLYTALIYDGPSLPSRILRDLPQFLKADGFETISQAVGAGAN</sequence>
<keyword evidence="12" id="KW-0472">Membrane</keyword>
<dbReference type="PANTHER" id="PTHR48109:SF4">
    <property type="entry name" value="DIHYDROOROTATE DEHYDROGENASE (QUINONE), MITOCHONDRIAL"/>
    <property type="match status" value="1"/>
</dbReference>
<dbReference type="InterPro" id="IPR001295">
    <property type="entry name" value="Dihydroorotate_DH_CS"/>
</dbReference>
<dbReference type="NCBIfam" id="NF003645">
    <property type="entry name" value="PRK05286.1-2"/>
    <property type="match status" value="1"/>
</dbReference>
<evidence type="ECO:0000256" key="13">
    <source>
        <dbReference type="ARBA" id="ARBA00048639"/>
    </source>
</evidence>
<keyword evidence="9" id="KW-0288">FMN</keyword>
<dbReference type="RefSeq" id="WP_274495130.1">
    <property type="nucleotide sequence ID" value="NZ_CP118166.1"/>
</dbReference>
<dbReference type="PANTHER" id="PTHR48109">
    <property type="entry name" value="DIHYDROOROTATE DEHYDROGENASE (QUINONE), MITOCHONDRIAL-RELATED"/>
    <property type="match status" value="1"/>
</dbReference>
<dbReference type="EC" id="1.3.5.2" evidence="6 14"/>
<evidence type="ECO:0000256" key="14">
    <source>
        <dbReference type="NCBIfam" id="TIGR01036"/>
    </source>
</evidence>
<dbReference type="AlphaFoldDB" id="A0AAF0CH89"/>
<dbReference type="PIRSF" id="PIRSF000164">
    <property type="entry name" value="DHO_oxidase"/>
    <property type="match status" value="1"/>
</dbReference>
<evidence type="ECO:0000256" key="12">
    <source>
        <dbReference type="ARBA" id="ARBA00023136"/>
    </source>
</evidence>
<dbReference type="InterPro" id="IPR013785">
    <property type="entry name" value="Aldolase_TIM"/>
</dbReference>
<evidence type="ECO:0000256" key="3">
    <source>
        <dbReference type="ARBA" id="ARBA00004370"/>
    </source>
</evidence>
<evidence type="ECO:0000256" key="4">
    <source>
        <dbReference type="ARBA" id="ARBA00005161"/>
    </source>
</evidence>
<comment type="pathway">
    <text evidence="4">Pyrimidine metabolism; UMP biosynthesis via de novo pathway; orotate from (S)-dihydroorotate (quinone route): step 1/1.</text>
</comment>
<dbReference type="SUPFAM" id="SSF51395">
    <property type="entry name" value="FMN-linked oxidoreductases"/>
    <property type="match status" value="1"/>
</dbReference>
<dbReference type="NCBIfam" id="NF003652">
    <property type="entry name" value="PRK05286.2-5"/>
    <property type="match status" value="1"/>
</dbReference>
<evidence type="ECO:0000256" key="2">
    <source>
        <dbReference type="ARBA" id="ARBA00003125"/>
    </source>
</evidence>
<dbReference type="GO" id="GO:0006222">
    <property type="term" value="P:UMP biosynthetic process"/>
    <property type="evidence" value="ECO:0007669"/>
    <property type="project" value="InterPro"/>
</dbReference>
<dbReference type="KEGG" id="hfl:PUV54_08130"/>
<dbReference type="EMBL" id="CP118166">
    <property type="protein sequence ID" value="WDI33163.1"/>
    <property type="molecule type" value="Genomic_DNA"/>
</dbReference>
<dbReference type="GO" id="GO:0106430">
    <property type="term" value="F:dihydroorotate dehydrogenase (quinone) activity"/>
    <property type="evidence" value="ECO:0007669"/>
    <property type="project" value="UniProtKB-EC"/>
</dbReference>
<evidence type="ECO:0000256" key="10">
    <source>
        <dbReference type="ARBA" id="ARBA00022975"/>
    </source>
</evidence>
<dbReference type="GO" id="GO:0006207">
    <property type="term" value="P:'de novo' pyrimidine nucleobase biosynthetic process"/>
    <property type="evidence" value="ECO:0007669"/>
    <property type="project" value="UniProtKB-UniRule"/>
</dbReference>
<dbReference type="GO" id="GO:0005737">
    <property type="term" value="C:cytoplasm"/>
    <property type="evidence" value="ECO:0007669"/>
    <property type="project" value="InterPro"/>
</dbReference>
<reference evidence="16" key="1">
    <citation type="submission" date="2023-02" db="EMBL/GenBank/DDBJ databases">
        <title>Genome sequence of Hyphococcus flavus.</title>
        <authorList>
            <person name="Rong J.-C."/>
            <person name="Zhao Q."/>
            <person name="Yi M."/>
            <person name="Wu J.-Y."/>
        </authorList>
    </citation>
    <scope>NUCLEOTIDE SEQUENCE</scope>
    <source>
        <strain evidence="16">MCCC 1K03223</strain>
    </source>
</reference>
<evidence type="ECO:0000256" key="9">
    <source>
        <dbReference type="ARBA" id="ARBA00022643"/>
    </source>
</evidence>
<dbReference type="Pfam" id="PF01180">
    <property type="entry name" value="DHO_dh"/>
    <property type="match status" value="1"/>
</dbReference>
<keyword evidence="8" id="KW-0285">Flavoprotein</keyword>
<organism evidence="16 17">
    <name type="scientific">Hyphococcus flavus</name>
    <dbReference type="NCBI Taxonomy" id="1866326"/>
    <lineage>
        <taxon>Bacteria</taxon>
        <taxon>Pseudomonadati</taxon>
        <taxon>Pseudomonadota</taxon>
        <taxon>Alphaproteobacteria</taxon>
        <taxon>Parvularculales</taxon>
        <taxon>Parvularculaceae</taxon>
        <taxon>Hyphococcus</taxon>
    </lineage>
</organism>
<keyword evidence="11 16" id="KW-0560">Oxidoreductase</keyword>
<gene>
    <name evidence="16" type="ORF">PUV54_08130</name>
</gene>
<dbReference type="Proteomes" id="UP001214043">
    <property type="component" value="Chromosome"/>
</dbReference>
<keyword evidence="10" id="KW-0665">Pyrimidine biosynthesis</keyword>
<dbReference type="Gene3D" id="3.20.20.70">
    <property type="entry name" value="Aldolase class I"/>
    <property type="match status" value="1"/>
</dbReference>
<proteinExistence type="inferred from homology"/>
<evidence type="ECO:0000256" key="7">
    <source>
        <dbReference type="ARBA" id="ARBA00018366"/>
    </source>
</evidence>